<dbReference type="InterPro" id="IPR002734">
    <property type="entry name" value="RibDG_C"/>
</dbReference>
<name>A0A432GSU3_9DELT</name>
<dbReference type="GO" id="GO:0009231">
    <property type="term" value="P:riboflavin biosynthetic process"/>
    <property type="evidence" value="ECO:0007669"/>
    <property type="project" value="InterPro"/>
</dbReference>
<feature type="region of interest" description="Disordered" evidence="4">
    <location>
        <begin position="120"/>
        <end position="160"/>
    </location>
</feature>
<keyword evidence="2" id="KW-0521">NADP</keyword>
<dbReference type="EMBL" id="QNZI01000039">
    <property type="protein sequence ID" value="RTZ86554.1"/>
    <property type="molecule type" value="Genomic_DNA"/>
</dbReference>
<dbReference type="AlphaFoldDB" id="A0A432GSU3"/>
<evidence type="ECO:0000256" key="4">
    <source>
        <dbReference type="SAM" id="MobiDB-lite"/>
    </source>
</evidence>
<evidence type="ECO:0000256" key="3">
    <source>
        <dbReference type="ARBA" id="ARBA00023002"/>
    </source>
</evidence>
<comment type="pathway">
    <text evidence="1">Cofactor biosynthesis; riboflavin biosynthesis.</text>
</comment>
<evidence type="ECO:0000313" key="7">
    <source>
        <dbReference type="Proteomes" id="UP000287176"/>
    </source>
</evidence>
<evidence type="ECO:0000256" key="2">
    <source>
        <dbReference type="ARBA" id="ARBA00022857"/>
    </source>
</evidence>
<proteinExistence type="predicted"/>
<protein>
    <recommendedName>
        <fullName evidence="5">Bacterial bifunctional deaminase-reductase C-terminal domain-containing protein</fullName>
    </recommendedName>
</protein>
<feature type="domain" description="Bacterial bifunctional deaminase-reductase C-terminal" evidence="5">
    <location>
        <begin position="9"/>
        <end position="89"/>
    </location>
</feature>
<reference evidence="6 7" key="1">
    <citation type="submission" date="2018-06" db="EMBL/GenBank/DDBJ databases">
        <title>Combined omics and stable isotope probing to characterize newly discovered Mariana Back-Arc vent microbial communities.</title>
        <authorList>
            <person name="Trembath-Reichert E."/>
            <person name="Huber J.A."/>
        </authorList>
    </citation>
    <scope>NUCLEOTIDE SEQUENCE [LARGE SCALE GENOMIC DNA]</scope>
    <source>
        <strain evidence="6">MAG 24</strain>
    </source>
</reference>
<dbReference type="Gene3D" id="3.40.430.10">
    <property type="entry name" value="Dihydrofolate Reductase, subunit A"/>
    <property type="match status" value="1"/>
</dbReference>
<dbReference type="GO" id="GO:0008703">
    <property type="term" value="F:5-amino-6-(5-phosphoribosylamino)uracil reductase activity"/>
    <property type="evidence" value="ECO:0007669"/>
    <property type="project" value="InterPro"/>
</dbReference>
<organism evidence="6 7">
    <name type="scientific">SAR324 cluster bacterium</name>
    <dbReference type="NCBI Taxonomy" id="2024889"/>
    <lineage>
        <taxon>Bacteria</taxon>
        <taxon>Deltaproteobacteria</taxon>
        <taxon>SAR324 cluster</taxon>
    </lineage>
</organism>
<evidence type="ECO:0000313" key="6">
    <source>
        <dbReference type="EMBL" id="RTZ86554.1"/>
    </source>
</evidence>
<accession>A0A432GSU3</accession>
<feature type="compositionally biased region" description="Low complexity" evidence="4">
    <location>
        <begin position="120"/>
        <end position="145"/>
    </location>
</feature>
<comment type="caution">
    <text evidence="6">The sequence shown here is derived from an EMBL/GenBank/DDBJ whole genome shotgun (WGS) entry which is preliminary data.</text>
</comment>
<dbReference type="InterPro" id="IPR024072">
    <property type="entry name" value="DHFR-like_dom_sf"/>
</dbReference>
<dbReference type="Pfam" id="PF01872">
    <property type="entry name" value="RibD_C"/>
    <property type="match status" value="1"/>
</dbReference>
<dbReference type="PANTHER" id="PTHR38011">
    <property type="entry name" value="DIHYDROFOLATE REDUCTASE FAMILY PROTEIN (AFU_ORTHOLOGUE AFUA_8G06820)"/>
    <property type="match status" value="1"/>
</dbReference>
<dbReference type="Proteomes" id="UP000287176">
    <property type="component" value="Unassembled WGS sequence"/>
</dbReference>
<dbReference type="InterPro" id="IPR050765">
    <property type="entry name" value="Riboflavin_Biosynth_HTPR"/>
</dbReference>
<evidence type="ECO:0000256" key="1">
    <source>
        <dbReference type="ARBA" id="ARBA00005104"/>
    </source>
</evidence>
<evidence type="ECO:0000259" key="5">
    <source>
        <dbReference type="Pfam" id="PF01872"/>
    </source>
</evidence>
<keyword evidence="3" id="KW-0560">Oxidoreductase</keyword>
<sequence>MTKNSGIIVTLKAAATLDGKIGTATGHSKWITGEAARQKGHELRNENDAVLVGINTVLADDPELTVRGIDGGRSPVRIVLDSKGRIPEQICPHDADGALKVASCSAPTSASVRLSIPGSFTSARHTSTSATRRSFTPSTSPAAPSRALPWAGSPAPRPST</sequence>
<dbReference type="PANTHER" id="PTHR38011:SF7">
    <property type="entry name" value="2,5-DIAMINO-6-RIBOSYLAMINO-4(3H)-PYRIMIDINONE 5'-PHOSPHATE REDUCTASE"/>
    <property type="match status" value="1"/>
</dbReference>
<gene>
    <name evidence="6" type="ORF">DSY94_01420</name>
</gene>
<dbReference type="SUPFAM" id="SSF53597">
    <property type="entry name" value="Dihydrofolate reductase-like"/>
    <property type="match status" value="1"/>
</dbReference>